<dbReference type="GO" id="GO:0016757">
    <property type="term" value="F:glycosyltransferase activity"/>
    <property type="evidence" value="ECO:0007669"/>
    <property type="project" value="InterPro"/>
</dbReference>
<dbReference type="Proteomes" id="UP000236584">
    <property type="component" value="Chromosome"/>
</dbReference>
<sequence length="377" mass="41961">MDGASVVAFTDTYLPTVNGVTYTIKTWRERWERRGGRMDVVYPEATGHEPESGEYPVRSVAFPFYDGFRVAAPRVPRRVRRGDVDVVHSHTPFSLGLAGLRLASRRELPFVASYHTPTAEYADYLTSNARVERGIESMSTRYERWFLSHADAVVVPSAETRDRLAALGVEADLRVVQNGVDIDRFAPVDATAFRERHGLDGETLVGYTGRHGFEKRLTDIVRAADGLDDVTVVFGGDGPARESVERLVKERGVDARFFGFLPREELPAFYSALDAFAFPSPVETQGLVALEAIACGTPVVGVREGALRDTIDDGVTGYHYEPGDIDGFRDGIRRALDEYDSLRENCLARREPISVERAVDDLTAVYDRVRQATPRRV</sequence>
<dbReference type="OrthoDB" id="238665at2157"/>
<dbReference type="InterPro" id="IPR028098">
    <property type="entry name" value="Glyco_trans_4-like_N"/>
</dbReference>
<gene>
    <name evidence="3" type="ORF">C2R22_07365</name>
</gene>
<dbReference type="KEGG" id="srub:C2R22_07365"/>
<evidence type="ECO:0000313" key="4">
    <source>
        <dbReference type="Proteomes" id="UP000236584"/>
    </source>
</evidence>
<dbReference type="AlphaFoldDB" id="A0A2I8VHY2"/>
<protein>
    <submittedName>
        <fullName evidence="3">Glycosyl transferase family 1</fullName>
    </submittedName>
</protein>
<reference evidence="3 4" key="1">
    <citation type="submission" date="2018-01" db="EMBL/GenBank/DDBJ databases">
        <title>Complete genome sequence of Salinigranum rubrum GX10T, an extremely halophilic archaeon isolated from a marine solar saltern.</title>
        <authorList>
            <person name="Han S."/>
        </authorList>
    </citation>
    <scope>NUCLEOTIDE SEQUENCE [LARGE SCALE GENOMIC DNA]</scope>
    <source>
        <strain evidence="3 4">GX10</strain>
    </source>
</reference>
<name>A0A2I8VHY2_9EURY</name>
<dbReference type="PANTHER" id="PTHR45947">
    <property type="entry name" value="SULFOQUINOVOSYL TRANSFERASE SQD2"/>
    <property type="match status" value="1"/>
</dbReference>
<dbReference type="InterPro" id="IPR050194">
    <property type="entry name" value="Glycosyltransferase_grp1"/>
</dbReference>
<accession>A0A2I8VHY2</accession>
<evidence type="ECO:0000259" key="1">
    <source>
        <dbReference type="Pfam" id="PF00534"/>
    </source>
</evidence>
<dbReference type="RefSeq" id="WP_103425182.1">
    <property type="nucleotide sequence ID" value="NZ_CP026309.1"/>
</dbReference>
<feature type="domain" description="Glycosyltransferase subfamily 4-like N-terminal" evidence="2">
    <location>
        <begin position="17"/>
        <end position="184"/>
    </location>
</feature>
<feature type="domain" description="Glycosyl transferase family 1" evidence="1">
    <location>
        <begin position="192"/>
        <end position="345"/>
    </location>
</feature>
<dbReference type="InterPro" id="IPR001296">
    <property type="entry name" value="Glyco_trans_1"/>
</dbReference>
<dbReference type="Gene3D" id="3.40.50.2000">
    <property type="entry name" value="Glycogen Phosphorylase B"/>
    <property type="match status" value="2"/>
</dbReference>
<organism evidence="3 4">
    <name type="scientific">Salinigranum rubrum</name>
    <dbReference type="NCBI Taxonomy" id="755307"/>
    <lineage>
        <taxon>Archaea</taxon>
        <taxon>Methanobacteriati</taxon>
        <taxon>Methanobacteriota</taxon>
        <taxon>Stenosarchaea group</taxon>
        <taxon>Halobacteria</taxon>
        <taxon>Halobacteriales</taxon>
        <taxon>Haloferacaceae</taxon>
        <taxon>Salinigranum</taxon>
    </lineage>
</organism>
<proteinExistence type="predicted"/>
<keyword evidence="3" id="KW-0808">Transferase</keyword>
<dbReference type="EMBL" id="CP026309">
    <property type="protein sequence ID" value="AUV81494.1"/>
    <property type="molecule type" value="Genomic_DNA"/>
</dbReference>
<dbReference type="Pfam" id="PF00534">
    <property type="entry name" value="Glycos_transf_1"/>
    <property type="match status" value="1"/>
</dbReference>
<dbReference type="SUPFAM" id="SSF53756">
    <property type="entry name" value="UDP-Glycosyltransferase/glycogen phosphorylase"/>
    <property type="match status" value="1"/>
</dbReference>
<evidence type="ECO:0000313" key="3">
    <source>
        <dbReference type="EMBL" id="AUV81494.1"/>
    </source>
</evidence>
<dbReference type="Pfam" id="PF13439">
    <property type="entry name" value="Glyco_transf_4"/>
    <property type="match status" value="1"/>
</dbReference>
<keyword evidence="4" id="KW-1185">Reference proteome</keyword>
<evidence type="ECO:0000259" key="2">
    <source>
        <dbReference type="Pfam" id="PF13439"/>
    </source>
</evidence>
<dbReference type="GeneID" id="35591897"/>
<dbReference type="PANTHER" id="PTHR45947:SF3">
    <property type="entry name" value="SULFOQUINOVOSYL TRANSFERASE SQD2"/>
    <property type="match status" value="1"/>
</dbReference>